<evidence type="ECO:0000313" key="3">
    <source>
        <dbReference type="Proteomes" id="UP001066276"/>
    </source>
</evidence>
<comment type="caution">
    <text evidence="2">The sequence shown here is derived from an EMBL/GenBank/DDBJ whole genome shotgun (WGS) entry which is preliminary data.</text>
</comment>
<reference evidence="2" key="1">
    <citation type="journal article" date="2022" name="bioRxiv">
        <title>Sequencing and chromosome-scale assembly of the giantPleurodeles waltlgenome.</title>
        <authorList>
            <person name="Brown T."/>
            <person name="Elewa A."/>
            <person name="Iarovenko S."/>
            <person name="Subramanian E."/>
            <person name="Araus A.J."/>
            <person name="Petzold A."/>
            <person name="Susuki M."/>
            <person name="Suzuki K.-i.T."/>
            <person name="Hayashi T."/>
            <person name="Toyoda A."/>
            <person name="Oliveira C."/>
            <person name="Osipova E."/>
            <person name="Leigh N.D."/>
            <person name="Simon A."/>
            <person name="Yun M.H."/>
        </authorList>
    </citation>
    <scope>NUCLEOTIDE SEQUENCE</scope>
    <source>
        <strain evidence="2">20211129_DDA</strain>
        <tissue evidence="2">Liver</tissue>
    </source>
</reference>
<dbReference type="Proteomes" id="UP001066276">
    <property type="component" value="Chromosome 6"/>
</dbReference>
<feature type="compositionally biased region" description="Basic and acidic residues" evidence="1">
    <location>
        <begin position="19"/>
        <end position="29"/>
    </location>
</feature>
<proteinExistence type="predicted"/>
<dbReference type="AlphaFoldDB" id="A0AAV7QXS8"/>
<sequence>MTSVVAKIIGGEKVPQQPEEQKQEEHQEDSNDEGPASKSAECRLNAEYGSGSKSAASAPLAQGGRPLGFGEAGSGTGCPAREEGGEQCGGSRHGMLASTPCARSTKGESPRKGEGVGLRRRGVGKSPRLPR</sequence>
<protein>
    <submittedName>
        <fullName evidence="2">Uncharacterized protein</fullName>
    </submittedName>
</protein>
<organism evidence="2 3">
    <name type="scientific">Pleurodeles waltl</name>
    <name type="common">Iberian ribbed newt</name>
    <dbReference type="NCBI Taxonomy" id="8319"/>
    <lineage>
        <taxon>Eukaryota</taxon>
        <taxon>Metazoa</taxon>
        <taxon>Chordata</taxon>
        <taxon>Craniata</taxon>
        <taxon>Vertebrata</taxon>
        <taxon>Euteleostomi</taxon>
        <taxon>Amphibia</taxon>
        <taxon>Batrachia</taxon>
        <taxon>Caudata</taxon>
        <taxon>Salamandroidea</taxon>
        <taxon>Salamandridae</taxon>
        <taxon>Pleurodelinae</taxon>
        <taxon>Pleurodeles</taxon>
    </lineage>
</organism>
<dbReference type="EMBL" id="JANPWB010000010">
    <property type="protein sequence ID" value="KAJ1143210.1"/>
    <property type="molecule type" value="Genomic_DNA"/>
</dbReference>
<name>A0AAV7QXS8_PLEWA</name>
<feature type="compositionally biased region" description="Gly residues" evidence="1">
    <location>
        <begin position="65"/>
        <end position="76"/>
    </location>
</feature>
<feature type="compositionally biased region" description="Basic and acidic residues" evidence="1">
    <location>
        <begin position="105"/>
        <end position="114"/>
    </location>
</feature>
<gene>
    <name evidence="2" type="ORF">NDU88_009521</name>
</gene>
<feature type="region of interest" description="Disordered" evidence="1">
    <location>
        <begin position="1"/>
        <end position="131"/>
    </location>
</feature>
<feature type="compositionally biased region" description="Basic residues" evidence="1">
    <location>
        <begin position="118"/>
        <end position="131"/>
    </location>
</feature>
<keyword evidence="3" id="KW-1185">Reference proteome</keyword>
<accession>A0AAV7QXS8</accession>
<evidence type="ECO:0000256" key="1">
    <source>
        <dbReference type="SAM" id="MobiDB-lite"/>
    </source>
</evidence>
<evidence type="ECO:0000313" key="2">
    <source>
        <dbReference type="EMBL" id="KAJ1143210.1"/>
    </source>
</evidence>